<evidence type="ECO:0000259" key="9">
    <source>
        <dbReference type="PROSITE" id="PS50928"/>
    </source>
</evidence>
<dbReference type="GO" id="GO:0055085">
    <property type="term" value="P:transmembrane transport"/>
    <property type="evidence" value="ECO:0007669"/>
    <property type="project" value="InterPro"/>
</dbReference>
<dbReference type="GO" id="GO:0005886">
    <property type="term" value="C:plasma membrane"/>
    <property type="evidence" value="ECO:0007669"/>
    <property type="project" value="UniProtKB-SubCell"/>
</dbReference>
<evidence type="ECO:0000313" key="11">
    <source>
        <dbReference type="Proteomes" id="UP000184604"/>
    </source>
</evidence>
<evidence type="ECO:0000256" key="2">
    <source>
        <dbReference type="ARBA" id="ARBA00022448"/>
    </source>
</evidence>
<dbReference type="PANTHER" id="PTHR43357">
    <property type="entry name" value="INNER MEMBRANE ABC TRANSPORTER PERMEASE PROTEIN YDCV"/>
    <property type="match status" value="1"/>
</dbReference>
<accession>A0A1L5FB58</accession>
<name>A0A1L5FB58_CLOKL</name>
<keyword evidence="4" id="KW-0997">Cell inner membrane</keyword>
<feature type="transmembrane region" description="Helical" evidence="8">
    <location>
        <begin position="125"/>
        <end position="148"/>
    </location>
</feature>
<keyword evidence="7 8" id="KW-0472">Membrane</keyword>
<dbReference type="RefSeq" id="WP_073539660.1">
    <property type="nucleotide sequence ID" value="NZ_CP018335.1"/>
</dbReference>
<dbReference type="CDD" id="cd06261">
    <property type="entry name" value="TM_PBP2"/>
    <property type="match status" value="1"/>
</dbReference>
<evidence type="ECO:0000256" key="1">
    <source>
        <dbReference type="ARBA" id="ARBA00004429"/>
    </source>
</evidence>
<evidence type="ECO:0000256" key="6">
    <source>
        <dbReference type="ARBA" id="ARBA00022989"/>
    </source>
</evidence>
<dbReference type="Pfam" id="PF00528">
    <property type="entry name" value="BPD_transp_1"/>
    <property type="match status" value="1"/>
</dbReference>
<organism evidence="10 11">
    <name type="scientific">Clostridium kluyveri</name>
    <dbReference type="NCBI Taxonomy" id="1534"/>
    <lineage>
        <taxon>Bacteria</taxon>
        <taxon>Bacillati</taxon>
        <taxon>Bacillota</taxon>
        <taxon>Clostridia</taxon>
        <taxon>Eubacteriales</taxon>
        <taxon>Clostridiaceae</taxon>
        <taxon>Clostridium</taxon>
    </lineage>
</organism>
<reference evidence="10 11" key="1">
    <citation type="submission" date="2016-12" db="EMBL/GenBank/DDBJ databases">
        <title>Complete genome sequence of Clostridium kluyveri JZZ isolated from the pit mud of a Chinese flavor liquor-making factory.</title>
        <authorList>
            <person name="Wang Y."/>
        </authorList>
    </citation>
    <scope>NUCLEOTIDE SEQUENCE [LARGE SCALE GENOMIC DNA]</scope>
    <source>
        <strain evidence="10 11">JZZ</strain>
    </source>
</reference>
<keyword evidence="2 8" id="KW-0813">Transport</keyword>
<dbReference type="SUPFAM" id="SSF161098">
    <property type="entry name" value="MetI-like"/>
    <property type="match status" value="1"/>
</dbReference>
<feature type="transmembrane region" description="Helical" evidence="8">
    <location>
        <begin position="227"/>
        <end position="248"/>
    </location>
</feature>
<protein>
    <submittedName>
        <fullName evidence="10">Polyamine ABC transporter permease</fullName>
    </submittedName>
</protein>
<gene>
    <name evidence="10" type="ORF">BS101_15535</name>
</gene>
<comment type="subcellular location">
    <subcellularLocation>
        <location evidence="1">Cell inner membrane</location>
        <topology evidence="1">Multi-pass membrane protein</topology>
    </subcellularLocation>
    <subcellularLocation>
        <location evidence="8">Cell membrane</location>
        <topology evidence="8">Multi-pass membrane protein</topology>
    </subcellularLocation>
</comment>
<dbReference type="Proteomes" id="UP000184604">
    <property type="component" value="Chromosome"/>
</dbReference>
<evidence type="ECO:0000256" key="8">
    <source>
        <dbReference type="RuleBase" id="RU363032"/>
    </source>
</evidence>
<sequence length="258" mass="28111">MWLPIIVIVILFFLIAPVFVLIPLSFTSLSYFKFPPPSYSTQWYHAFFNDSQWTQCFGRSLGIAVLTVILALILGTMAAAAVTKVEFKFKNVFMGFMVMPMVIPVIIISVALYNSFAPLKLTNTIPGIVLGHTLLAIPMVFVTVMTGLKGVDKNIELAAMGLGSKQISVFFNITLPQIKASMFSAAVFAFSTSIDEVTVTMFLAGSKTKTLPLAMWESMKTSITPEIAAVSTILIGITLTMLFVQGIVKGKNTEANEA</sequence>
<dbReference type="PANTHER" id="PTHR43357:SF4">
    <property type="entry name" value="INNER MEMBRANE ABC TRANSPORTER PERMEASE PROTEIN YDCV"/>
    <property type="match status" value="1"/>
</dbReference>
<evidence type="ECO:0000313" key="10">
    <source>
        <dbReference type="EMBL" id="APM40050.1"/>
    </source>
</evidence>
<evidence type="ECO:0000256" key="3">
    <source>
        <dbReference type="ARBA" id="ARBA00022475"/>
    </source>
</evidence>
<feature type="transmembrane region" description="Helical" evidence="8">
    <location>
        <begin position="169"/>
        <end position="191"/>
    </location>
</feature>
<dbReference type="InterPro" id="IPR000515">
    <property type="entry name" value="MetI-like"/>
</dbReference>
<dbReference type="InterPro" id="IPR035906">
    <property type="entry name" value="MetI-like_sf"/>
</dbReference>
<feature type="transmembrane region" description="Helical" evidence="8">
    <location>
        <begin position="5"/>
        <end position="26"/>
    </location>
</feature>
<feature type="transmembrane region" description="Helical" evidence="8">
    <location>
        <begin position="61"/>
        <end position="80"/>
    </location>
</feature>
<evidence type="ECO:0000256" key="5">
    <source>
        <dbReference type="ARBA" id="ARBA00022692"/>
    </source>
</evidence>
<keyword evidence="5 8" id="KW-0812">Transmembrane</keyword>
<keyword evidence="3" id="KW-1003">Cell membrane</keyword>
<comment type="similarity">
    <text evidence="8">Belongs to the binding-protein-dependent transport system permease family.</text>
</comment>
<dbReference type="Gene3D" id="1.10.3720.10">
    <property type="entry name" value="MetI-like"/>
    <property type="match status" value="1"/>
</dbReference>
<dbReference type="PROSITE" id="PS50928">
    <property type="entry name" value="ABC_TM1"/>
    <property type="match status" value="1"/>
</dbReference>
<dbReference type="AlphaFoldDB" id="A0A1L5FB58"/>
<feature type="transmembrane region" description="Helical" evidence="8">
    <location>
        <begin position="92"/>
        <end position="113"/>
    </location>
</feature>
<feature type="domain" description="ABC transmembrane type-1" evidence="9">
    <location>
        <begin position="57"/>
        <end position="245"/>
    </location>
</feature>
<dbReference type="OrthoDB" id="9782004at2"/>
<evidence type="ECO:0000256" key="4">
    <source>
        <dbReference type="ARBA" id="ARBA00022519"/>
    </source>
</evidence>
<dbReference type="EMBL" id="CP018335">
    <property type="protein sequence ID" value="APM40050.1"/>
    <property type="molecule type" value="Genomic_DNA"/>
</dbReference>
<keyword evidence="6 8" id="KW-1133">Transmembrane helix</keyword>
<proteinExistence type="inferred from homology"/>
<evidence type="ECO:0000256" key="7">
    <source>
        <dbReference type="ARBA" id="ARBA00023136"/>
    </source>
</evidence>